<gene>
    <name evidence="3" type="ORF">GCM10009104_07640</name>
</gene>
<feature type="transmembrane region" description="Helical" evidence="1">
    <location>
        <begin position="65"/>
        <end position="81"/>
    </location>
</feature>
<keyword evidence="4" id="KW-1185">Reference proteome</keyword>
<dbReference type="RefSeq" id="WP_343802539.1">
    <property type="nucleotide sequence ID" value="NZ_BAAAET010000001.1"/>
</dbReference>
<dbReference type="Proteomes" id="UP001499915">
    <property type="component" value="Unassembled WGS sequence"/>
</dbReference>
<feature type="transmembrane region" description="Helical" evidence="1">
    <location>
        <begin position="12"/>
        <end position="30"/>
    </location>
</feature>
<evidence type="ECO:0000259" key="2">
    <source>
        <dbReference type="Pfam" id="PF04982"/>
    </source>
</evidence>
<keyword evidence="1" id="KW-0472">Membrane</keyword>
<keyword evidence="1" id="KW-0812">Transmembrane</keyword>
<evidence type="ECO:0000256" key="1">
    <source>
        <dbReference type="SAM" id="Phobius"/>
    </source>
</evidence>
<reference evidence="3 4" key="1">
    <citation type="journal article" date="2019" name="Int. J. Syst. Evol. Microbiol.">
        <title>The Global Catalogue of Microorganisms (GCM) 10K type strain sequencing project: providing services to taxonomists for standard genome sequencing and annotation.</title>
        <authorList>
            <consortium name="The Broad Institute Genomics Platform"/>
            <consortium name="The Broad Institute Genome Sequencing Center for Infectious Disease"/>
            <person name="Wu L."/>
            <person name="Ma J."/>
        </authorList>
    </citation>
    <scope>NUCLEOTIDE SEQUENCE [LARGE SCALE GENOMIC DNA]</scope>
    <source>
        <strain evidence="3 4">JCM 15134</strain>
    </source>
</reference>
<feature type="transmembrane region" description="Helical" evidence="1">
    <location>
        <begin position="36"/>
        <end position="53"/>
    </location>
</feature>
<organism evidence="3 4">
    <name type="scientific">Marinobacterium maritimum</name>
    <dbReference type="NCBI Taxonomy" id="500162"/>
    <lineage>
        <taxon>Bacteria</taxon>
        <taxon>Pseudomonadati</taxon>
        <taxon>Pseudomonadota</taxon>
        <taxon>Gammaproteobacteria</taxon>
        <taxon>Oceanospirillales</taxon>
        <taxon>Oceanospirillaceae</taxon>
        <taxon>Marinobacterium</taxon>
    </lineage>
</organism>
<name>A0ABN1I2Z4_9GAMM</name>
<dbReference type="InterPro" id="IPR007065">
    <property type="entry name" value="HPP"/>
</dbReference>
<dbReference type="PANTHER" id="PTHR33741:SF5">
    <property type="entry name" value="TRANSMEMBRANE PROTEIN DDB_G0269096-RELATED"/>
    <property type="match status" value="1"/>
</dbReference>
<dbReference type="PANTHER" id="PTHR33741">
    <property type="entry name" value="TRANSMEMBRANE PROTEIN DDB_G0269096-RELATED"/>
    <property type="match status" value="1"/>
</dbReference>
<feature type="transmembrane region" description="Helical" evidence="1">
    <location>
        <begin position="124"/>
        <end position="145"/>
    </location>
</feature>
<feature type="domain" description="HPP transmembrane region" evidence="2">
    <location>
        <begin position="10"/>
        <end position="155"/>
    </location>
</feature>
<dbReference type="EMBL" id="BAAAET010000001">
    <property type="protein sequence ID" value="GAA0684696.1"/>
    <property type="molecule type" value="Genomic_DNA"/>
</dbReference>
<proteinExistence type="predicted"/>
<sequence length="159" mass="16904">MKSRFIPNHYKVALLAGVGAALCISGLALLGTIQNAIWLMAPFGATMVILFGLPASPLAQPRNIILGHLLTATVGLAVASLMEVTPWSLGLAVGLAVMLMLLTRTTHPPAGANPLLIMLDGQDWAFLFTPVALGAVCIVAFGYLYHRHISGQAYPERWC</sequence>
<protein>
    <submittedName>
        <fullName evidence="3">HPP family protein</fullName>
    </submittedName>
</protein>
<evidence type="ECO:0000313" key="3">
    <source>
        <dbReference type="EMBL" id="GAA0684696.1"/>
    </source>
</evidence>
<keyword evidence="1" id="KW-1133">Transmembrane helix</keyword>
<evidence type="ECO:0000313" key="4">
    <source>
        <dbReference type="Proteomes" id="UP001499915"/>
    </source>
</evidence>
<comment type="caution">
    <text evidence="3">The sequence shown here is derived from an EMBL/GenBank/DDBJ whole genome shotgun (WGS) entry which is preliminary data.</text>
</comment>
<dbReference type="InterPro" id="IPR058581">
    <property type="entry name" value="TM_HPP"/>
</dbReference>
<accession>A0ABN1I2Z4</accession>
<dbReference type="Pfam" id="PF04982">
    <property type="entry name" value="TM_HPP"/>
    <property type="match status" value="1"/>
</dbReference>